<gene>
    <name evidence="6" type="primary">rnpA</name>
    <name evidence="6" type="ORF">CARN8_1010009</name>
</gene>
<dbReference type="SUPFAM" id="SSF54211">
    <property type="entry name" value="Ribosomal protein S5 domain 2-like"/>
    <property type="match status" value="1"/>
</dbReference>
<dbReference type="PANTHER" id="PTHR33992:SF1">
    <property type="entry name" value="RIBONUCLEASE P PROTEIN COMPONENT"/>
    <property type="match status" value="1"/>
</dbReference>
<keyword evidence="5" id="KW-0694">RNA-binding</keyword>
<keyword evidence="1" id="KW-0819">tRNA processing</keyword>
<reference evidence="6" key="1">
    <citation type="submission" date="2018-10" db="EMBL/GenBank/DDBJ databases">
        <authorList>
            <person name="Plewniak F."/>
        </authorList>
    </citation>
    <scope>NUCLEOTIDE SEQUENCE</scope>
</reference>
<organism evidence="6">
    <name type="scientific">mine drainage metagenome</name>
    <dbReference type="NCBI Taxonomy" id="410659"/>
    <lineage>
        <taxon>unclassified sequences</taxon>
        <taxon>metagenomes</taxon>
        <taxon>ecological metagenomes</taxon>
    </lineage>
</organism>
<keyword evidence="4 6" id="KW-0378">Hydrolase</keyword>
<dbReference type="InterPro" id="IPR014721">
    <property type="entry name" value="Ribsml_uS5_D2-typ_fold_subgr"/>
</dbReference>
<dbReference type="Pfam" id="PF00825">
    <property type="entry name" value="Ribonuclease_P"/>
    <property type="match status" value="1"/>
</dbReference>
<name>A0A3P3ZLA0_9ZZZZ</name>
<evidence type="ECO:0000256" key="5">
    <source>
        <dbReference type="ARBA" id="ARBA00022884"/>
    </source>
</evidence>
<evidence type="ECO:0000256" key="2">
    <source>
        <dbReference type="ARBA" id="ARBA00022722"/>
    </source>
</evidence>
<keyword evidence="3" id="KW-0255">Endonuclease</keyword>
<evidence type="ECO:0000256" key="3">
    <source>
        <dbReference type="ARBA" id="ARBA00022759"/>
    </source>
</evidence>
<dbReference type="InterPro" id="IPR000100">
    <property type="entry name" value="RNase_P"/>
</dbReference>
<sequence>MQLSEHVVRRVVLAWLFELGFKKIIRLITLSGRADFEAVFSLRITRSTHHFRILVKPNGSEDLRFGQVVGRKICRRAVGRNYMRRFCREWVRKHLTQLSGLDVVLVHRKIFTHEDRTYLYGELECLTDFSHKCRDSYSSSSARINSA</sequence>
<dbReference type="EC" id="3.1.26.5" evidence="6"/>
<dbReference type="PANTHER" id="PTHR33992">
    <property type="entry name" value="RIBONUCLEASE P PROTEIN COMPONENT"/>
    <property type="match status" value="1"/>
</dbReference>
<dbReference type="GO" id="GO:0004526">
    <property type="term" value="F:ribonuclease P activity"/>
    <property type="evidence" value="ECO:0007669"/>
    <property type="project" value="UniProtKB-EC"/>
</dbReference>
<dbReference type="HAMAP" id="MF_00227">
    <property type="entry name" value="RNase_P"/>
    <property type="match status" value="1"/>
</dbReference>
<proteinExistence type="inferred from homology"/>
<dbReference type="GO" id="GO:0030677">
    <property type="term" value="C:ribonuclease P complex"/>
    <property type="evidence" value="ECO:0007669"/>
    <property type="project" value="TreeGrafter"/>
</dbReference>
<evidence type="ECO:0000313" key="6">
    <source>
        <dbReference type="EMBL" id="VAY86413.1"/>
    </source>
</evidence>
<evidence type="ECO:0000256" key="1">
    <source>
        <dbReference type="ARBA" id="ARBA00022694"/>
    </source>
</evidence>
<dbReference type="NCBIfam" id="TIGR00188">
    <property type="entry name" value="rnpA"/>
    <property type="match status" value="1"/>
</dbReference>
<dbReference type="GO" id="GO:0000049">
    <property type="term" value="F:tRNA binding"/>
    <property type="evidence" value="ECO:0007669"/>
    <property type="project" value="InterPro"/>
</dbReference>
<protein>
    <submittedName>
        <fullName evidence="6">Ribonuclease P protein component</fullName>
        <ecNumber evidence="6">3.1.26.5</ecNumber>
    </submittedName>
</protein>
<dbReference type="AlphaFoldDB" id="A0A3P3ZLA0"/>
<evidence type="ECO:0000256" key="4">
    <source>
        <dbReference type="ARBA" id="ARBA00022801"/>
    </source>
</evidence>
<dbReference type="GO" id="GO:0042781">
    <property type="term" value="F:3'-tRNA processing endoribonuclease activity"/>
    <property type="evidence" value="ECO:0007669"/>
    <property type="project" value="TreeGrafter"/>
</dbReference>
<dbReference type="Gene3D" id="3.30.230.10">
    <property type="match status" value="1"/>
</dbReference>
<accession>A0A3P3ZLA0</accession>
<dbReference type="EMBL" id="UOYP01000004">
    <property type="protein sequence ID" value="VAY86413.1"/>
    <property type="molecule type" value="Genomic_DNA"/>
</dbReference>
<dbReference type="InterPro" id="IPR020568">
    <property type="entry name" value="Ribosomal_Su5_D2-typ_SF"/>
</dbReference>
<keyword evidence="2" id="KW-0540">Nuclease</keyword>